<dbReference type="Proteomes" id="UP000076874">
    <property type="component" value="Unassembled WGS sequence"/>
</dbReference>
<dbReference type="AlphaFoldDB" id="A0A167U6F2"/>
<dbReference type="OrthoDB" id="5308323at2759"/>
<gene>
    <name evidence="2" type="ORF">SPI_05310</name>
</gene>
<evidence type="ECO:0000313" key="3">
    <source>
        <dbReference type="Proteomes" id="UP000076874"/>
    </source>
</evidence>
<sequence length="212" mass="21497">MKCLASFFFLATASLLAGCVAAVPTPVELAPRCGTTYYPTILQQLSESSPDTVGPNRAATDGDFYVGQTVTNGVVSGRTYQLVGFQGIAPGSYGCQLVFSLPASYPIATGGAPTAPPLNVTTVLRGNPAAIAYPNTFSFNAFPAQLAPGPGLFGTVVPTVGGTAVINSESCDPNLAFVFSVAGWTSQTASLAFAESHAAGSPVAGVYLTANC</sequence>
<dbReference type="EMBL" id="AZHD01000008">
    <property type="protein sequence ID" value="OAA61286.1"/>
    <property type="molecule type" value="Genomic_DNA"/>
</dbReference>
<proteinExistence type="predicted"/>
<name>A0A167U6F2_9HYPO</name>
<protein>
    <recommendedName>
        <fullName evidence="4">Ubiquitin 3 binding protein But2 C-terminal domain-containing protein</fullName>
    </recommendedName>
</protein>
<dbReference type="STRING" id="1081102.A0A167U6F2"/>
<evidence type="ECO:0008006" key="4">
    <source>
        <dbReference type="Google" id="ProtNLM"/>
    </source>
</evidence>
<feature type="chain" id="PRO_5007892844" description="Ubiquitin 3 binding protein But2 C-terminal domain-containing protein" evidence="1">
    <location>
        <begin position="23"/>
        <end position="212"/>
    </location>
</feature>
<reference evidence="2 3" key="1">
    <citation type="journal article" date="2016" name="Genome Biol. Evol.">
        <title>Divergent and convergent evolution of fungal pathogenicity.</title>
        <authorList>
            <person name="Shang Y."/>
            <person name="Xiao G."/>
            <person name="Zheng P."/>
            <person name="Cen K."/>
            <person name="Zhan S."/>
            <person name="Wang C."/>
        </authorList>
    </citation>
    <scope>NUCLEOTIDE SEQUENCE [LARGE SCALE GENOMIC DNA]</scope>
    <source>
        <strain evidence="2 3">RCEF 264</strain>
    </source>
</reference>
<evidence type="ECO:0000313" key="2">
    <source>
        <dbReference type="EMBL" id="OAA61286.1"/>
    </source>
</evidence>
<organism evidence="2 3">
    <name type="scientific">Niveomyces insectorum RCEF 264</name>
    <dbReference type="NCBI Taxonomy" id="1081102"/>
    <lineage>
        <taxon>Eukaryota</taxon>
        <taxon>Fungi</taxon>
        <taxon>Dikarya</taxon>
        <taxon>Ascomycota</taxon>
        <taxon>Pezizomycotina</taxon>
        <taxon>Sordariomycetes</taxon>
        <taxon>Hypocreomycetidae</taxon>
        <taxon>Hypocreales</taxon>
        <taxon>Cordycipitaceae</taxon>
        <taxon>Niveomyces</taxon>
    </lineage>
</organism>
<evidence type="ECO:0000256" key="1">
    <source>
        <dbReference type="SAM" id="SignalP"/>
    </source>
</evidence>
<keyword evidence="1" id="KW-0732">Signal</keyword>
<keyword evidence="3" id="KW-1185">Reference proteome</keyword>
<accession>A0A167U6F2</accession>
<feature type="signal peptide" evidence="1">
    <location>
        <begin position="1"/>
        <end position="22"/>
    </location>
</feature>
<comment type="caution">
    <text evidence="2">The sequence shown here is derived from an EMBL/GenBank/DDBJ whole genome shotgun (WGS) entry which is preliminary data.</text>
</comment>
<dbReference type="PROSITE" id="PS51257">
    <property type="entry name" value="PROKAR_LIPOPROTEIN"/>
    <property type="match status" value="1"/>
</dbReference>